<dbReference type="PANTHER" id="PTHR30188:SF13">
    <property type="entry name" value="CONSERVED HYPOTHETICAL INTEGRAL MEMBRANE PROTEIN YRBE3B"/>
    <property type="match status" value="1"/>
</dbReference>
<organism evidence="2 3">
    <name type="scientific">Gordonia effusa NBRC 100432</name>
    <dbReference type="NCBI Taxonomy" id="1077974"/>
    <lineage>
        <taxon>Bacteria</taxon>
        <taxon>Bacillati</taxon>
        <taxon>Actinomycetota</taxon>
        <taxon>Actinomycetes</taxon>
        <taxon>Mycobacteriales</taxon>
        <taxon>Gordoniaceae</taxon>
        <taxon>Gordonia</taxon>
    </lineage>
</organism>
<dbReference type="PANTHER" id="PTHR30188">
    <property type="entry name" value="ABC TRANSPORTER PERMEASE PROTEIN-RELATED"/>
    <property type="match status" value="1"/>
</dbReference>
<dbReference type="OrthoDB" id="9806241at2"/>
<feature type="transmembrane region" description="Helical" evidence="1">
    <location>
        <begin position="77"/>
        <end position="99"/>
    </location>
</feature>
<dbReference type="RefSeq" id="WP_007316584.1">
    <property type="nucleotide sequence ID" value="NZ_BAEH01000022.1"/>
</dbReference>
<name>H0QWP5_9ACTN</name>
<dbReference type="InterPro" id="IPR030802">
    <property type="entry name" value="Permease_MalE"/>
</dbReference>
<comment type="caution">
    <text evidence="2">The sequence shown here is derived from an EMBL/GenBank/DDBJ whole genome shotgun (WGS) entry which is preliminary data.</text>
</comment>
<keyword evidence="1" id="KW-0812">Transmembrane</keyword>
<reference evidence="2 3" key="1">
    <citation type="submission" date="2011-12" db="EMBL/GenBank/DDBJ databases">
        <title>Whole genome shotgun sequence of Gordonia effusa NBRC 100432.</title>
        <authorList>
            <person name="Yoshida I."/>
            <person name="Takarada H."/>
            <person name="Hosoyama A."/>
            <person name="Tsuchikane K."/>
            <person name="Katsumata H."/>
            <person name="Yamazaki S."/>
            <person name="Fujita N."/>
        </authorList>
    </citation>
    <scope>NUCLEOTIDE SEQUENCE [LARGE SCALE GENOMIC DNA]</scope>
    <source>
        <strain evidence="2 3">NBRC 100432</strain>
    </source>
</reference>
<dbReference type="EMBL" id="BAEH01000022">
    <property type="protein sequence ID" value="GAB17246.1"/>
    <property type="molecule type" value="Genomic_DNA"/>
</dbReference>
<feature type="transmembrane region" description="Helical" evidence="1">
    <location>
        <begin position="169"/>
        <end position="198"/>
    </location>
</feature>
<keyword evidence="3" id="KW-1185">Reference proteome</keyword>
<feature type="transmembrane region" description="Helical" evidence="1">
    <location>
        <begin position="259"/>
        <end position="280"/>
    </location>
</feature>
<protein>
    <submittedName>
        <fullName evidence="2">YrbE family protein</fullName>
    </submittedName>
</protein>
<accession>H0QWP5</accession>
<sequence>MAAPYLPLKLGGIWASTRSTLTMPATAAAMVGHQARFVYLSLRAIPFALTHYRRHILSHISAVVFGKGSIIVGGGMLGVLAFMGMAMGGTIAIQGFSLLDMVNMGPLTGVISAFATTRELGPLIAAIGFAAQVGCRITAEVGAMRMTEELDALEGFAIRPIPLVITTRIIASVVSILPLYLMTLVIAYLTCEVMVSVVHGQSSGTYGHYFSSFIGNWDIVFSIIKAVVFAIAVVLIHGYQGFYAVGGPEGVGVAAGRAIRASLVVVVSLDMVMTLLFWGFDSGVRITG</sequence>
<evidence type="ECO:0000313" key="3">
    <source>
        <dbReference type="Proteomes" id="UP000035034"/>
    </source>
</evidence>
<keyword evidence="1" id="KW-0472">Membrane</keyword>
<proteinExistence type="predicted"/>
<dbReference type="eggNOG" id="COG0767">
    <property type="taxonomic scope" value="Bacteria"/>
</dbReference>
<dbReference type="GO" id="GO:0005548">
    <property type="term" value="F:phospholipid transporter activity"/>
    <property type="evidence" value="ECO:0007669"/>
    <property type="project" value="TreeGrafter"/>
</dbReference>
<dbReference type="Pfam" id="PF02405">
    <property type="entry name" value="MlaE"/>
    <property type="match status" value="1"/>
</dbReference>
<gene>
    <name evidence="2" type="primary">yrbEB</name>
    <name evidence="2" type="ORF">GOEFS_022_00260</name>
</gene>
<dbReference type="GO" id="GO:0043190">
    <property type="term" value="C:ATP-binding cassette (ABC) transporter complex"/>
    <property type="evidence" value="ECO:0007669"/>
    <property type="project" value="InterPro"/>
</dbReference>
<evidence type="ECO:0000256" key="1">
    <source>
        <dbReference type="SAM" id="Phobius"/>
    </source>
</evidence>
<dbReference type="STRING" id="1077974.GOEFS_022_00260"/>
<evidence type="ECO:0000313" key="2">
    <source>
        <dbReference type="EMBL" id="GAB17246.1"/>
    </source>
</evidence>
<dbReference type="Proteomes" id="UP000035034">
    <property type="component" value="Unassembled WGS sequence"/>
</dbReference>
<feature type="transmembrane region" description="Helical" evidence="1">
    <location>
        <begin position="219"/>
        <end position="239"/>
    </location>
</feature>
<dbReference type="AlphaFoldDB" id="H0QWP5"/>
<keyword evidence="1" id="KW-1133">Transmembrane helix</keyword>